<protein>
    <submittedName>
        <fullName evidence="2">Uncharacterized protein</fullName>
    </submittedName>
</protein>
<evidence type="ECO:0000313" key="4">
    <source>
        <dbReference type="Proteomes" id="UP001278738"/>
    </source>
</evidence>
<comment type="caution">
    <text evidence="2">The sequence shown here is derived from an EMBL/GenBank/DDBJ whole genome shotgun (WGS) entry which is preliminary data.</text>
</comment>
<evidence type="ECO:0000313" key="2">
    <source>
        <dbReference type="EMBL" id="MDX6185113.1"/>
    </source>
</evidence>
<evidence type="ECO:0000313" key="1">
    <source>
        <dbReference type="EMBL" id="MDX6181853.1"/>
    </source>
</evidence>
<gene>
    <name evidence="1" type="ORF">SGQ18_06770</name>
    <name evidence="2" type="ORF">SGQ44_05065</name>
</gene>
<keyword evidence="4" id="KW-1185">Reference proteome</keyword>
<sequence length="165" mass="19107">MKINKMNYQIVNYQEVENKLKQLNFGSNNTLFFIPENITENIASSNYIYSESTTDIKKSFKSENILVEYLTKDKPLLRTRKSADWFGPTLFITYSLLSENSTMIGISLNLISSYLYDHFKGTVGTKKIKFEIIIENEKDGFKKINYDGSIEGIKELENVIKELTK</sequence>
<dbReference type="RefSeq" id="WP_229973465.1">
    <property type="nucleotide sequence ID" value="NZ_CP087133.1"/>
</dbReference>
<dbReference type="Proteomes" id="UP001270053">
    <property type="component" value="Unassembled WGS sequence"/>
</dbReference>
<accession>A0AAJ2VWF0</accession>
<proteinExistence type="predicted"/>
<dbReference type="EMBL" id="JAWXVH010000002">
    <property type="protein sequence ID" value="MDX6185113.1"/>
    <property type="molecule type" value="Genomic_DNA"/>
</dbReference>
<dbReference type="AlphaFoldDB" id="A0AAJ2VWF0"/>
<organism evidence="2 3">
    <name type="scientific">Flavobacterium flavipigmentatum</name>
    <dbReference type="NCBI Taxonomy" id="2893884"/>
    <lineage>
        <taxon>Bacteria</taxon>
        <taxon>Pseudomonadati</taxon>
        <taxon>Bacteroidota</taxon>
        <taxon>Flavobacteriia</taxon>
        <taxon>Flavobacteriales</taxon>
        <taxon>Flavobacteriaceae</taxon>
        <taxon>Flavobacterium</taxon>
    </lineage>
</organism>
<dbReference type="EMBL" id="JAWXVG010000002">
    <property type="protein sequence ID" value="MDX6181853.1"/>
    <property type="molecule type" value="Genomic_DNA"/>
</dbReference>
<name>A0AAJ2VWF0_9FLAO</name>
<evidence type="ECO:0000313" key="3">
    <source>
        <dbReference type="Proteomes" id="UP001270053"/>
    </source>
</evidence>
<reference evidence="2 4" key="1">
    <citation type="submission" date="2023-11" db="EMBL/GenBank/DDBJ databases">
        <title>Unpublished Manusciprt.</title>
        <authorList>
            <person name="Saticioglu I.B."/>
            <person name="Ay H."/>
            <person name="Ajmi N."/>
            <person name="Altun S."/>
            <person name="Duman M."/>
        </authorList>
    </citation>
    <scope>NUCLEOTIDE SEQUENCE</scope>
    <source>
        <strain evidence="1 4">Fl-33</strain>
        <strain evidence="2">Fl-77</strain>
    </source>
</reference>
<dbReference type="Proteomes" id="UP001278738">
    <property type="component" value="Unassembled WGS sequence"/>
</dbReference>